<organism evidence="2 3">
    <name type="scientific">Marasmiellus scandens</name>
    <dbReference type="NCBI Taxonomy" id="2682957"/>
    <lineage>
        <taxon>Eukaryota</taxon>
        <taxon>Fungi</taxon>
        <taxon>Dikarya</taxon>
        <taxon>Basidiomycota</taxon>
        <taxon>Agaricomycotina</taxon>
        <taxon>Agaricomycetes</taxon>
        <taxon>Agaricomycetidae</taxon>
        <taxon>Agaricales</taxon>
        <taxon>Marasmiineae</taxon>
        <taxon>Omphalotaceae</taxon>
        <taxon>Marasmiellus</taxon>
    </lineage>
</organism>
<keyword evidence="3" id="KW-1185">Reference proteome</keyword>
<reference evidence="2 3" key="1">
    <citation type="submission" date="2024-01" db="EMBL/GenBank/DDBJ databases">
        <title>A draft genome for the cacao thread blight pathogen Marasmiellus scandens.</title>
        <authorList>
            <person name="Baruah I.K."/>
            <person name="Leung J."/>
            <person name="Bukari Y."/>
            <person name="Amoako-Attah I."/>
            <person name="Meinhardt L.W."/>
            <person name="Bailey B.A."/>
            <person name="Cohen S.P."/>
        </authorList>
    </citation>
    <scope>NUCLEOTIDE SEQUENCE [LARGE SCALE GENOMIC DNA]</scope>
    <source>
        <strain evidence="2 3">GH-19</strain>
    </source>
</reference>
<proteinExistence type="predicted"/>
<dbReference type="EMBL" id="JBANRG010000063">
    <property type="protein sequence ID" value="KAK7441350.1"/>
    <property type="molecule type" value="Genomic_DNA"/>
</dbReference>
<feature type="compositionally biased region" description="Acidic residues" evidence="1">
    <location>
        <begin position="215"/>
        <end position="252"/>
    </location>
</feature>
<evidence type="ECO:0000313" key="2">
    <source>
        <dbReference type="EMBL" id="KAK7441350.1"/>
    </source>
</evidence>
<comment type="caution">
    <text evidence="2">The sequence shown here is derived from an EMBL/GenBank/DDBJ whole genome shotgun (WGS) entry which is preliminary data.</text>
</comment>
<accession>A0ABR1IWM1</accession>
<gene>
    <name evidence="2" type="ORF">VKT23_016597</name>
</gene>
<protein>
    <submittedName>
        <fullName evidence="2">Uncharacterized protein</fullName>
    </submittedName>
</protein>
<name>A0ABR1IWM1_9AGAR</name>
<feature type="region of interest" description="Disordered" evidence="1">
    <location>
        <begin position="186"/>
        <end position="252"/>
    </location>
</feature>
<dbReference type="Proteomes" id="UP001498398">
    <property type="component" value="Unassembled WGS sequence"/>
</dbReference>
<evidence type="ECO:0000313" key="3">
    <source>
        <dbReference type="Proteomes" id="UP001498398"/>
    </source>
</evidence>
<evidence type="ECO:0000256" key="1">
    <source>
        <dbReference type="SAM" id="MobiDB-lite"/>
    </source>
</evidence>
<sequence length="252" mass="28816">MQQHRIDLAAATYQDAWKAKLGLVDGNRAEVGWEILMNDDVCCMEDLDEALRKERAAARRKGRLPLEGAGESCRLISWIWETSRRGVNGSTEKVLFDGLRVEWCKAYARVHRYREELLLLKEEMRRCLVSLDWEARQWAARANILTEGAHAEGVSAYAHQQAALQRRIAERFKLMWAPINISVSSTLPSSSSLDFGNVNELQPLPEADQSQSTYEDNDEDEDEDDWEDEAAEEAEQEIDEDAEQEEEETPLS</sequence>